<gene>
    <name evidence="1" type="ORF">LCI18_003664</name>
</gene>
<organism evidence="1 2">
    <name type="scientific">Fusarium solani subsp. cucurbitae</name>
    <name type="common">Neocosmosporum cucurbitae</name>
    <dbReference type="NCBI Taxonomy" id="2747967"/>
    <lineage>
        <taxon>Eukaryota</taxon>
        <taxon>Fungi</taxon>
        <taxon>Dikarya</taxon>
        <taxon>Ascomycota</taxon>
        <taxon>Pezizomycotina</taxon>
        <taxon>Sordariomycetes</taxon>
        <taxon>Hypocreomycetidae</taxon>
        <taxon>Hypocreales</taxon>
        <taxon>Nectriaceae</taxon>
        <taxon>Fusarium</taxon>
        <taxon>Fusarium solani species complex</taxon>
    </lineage>
</organism>
<reference evidence="1" key="1">
    <citation type="submission" date="2021-11" db="EMBL/GenBank/DDBJ databases">
        <title>Fusarium solani-melongenae Genome sequencing and assembly.</title>
        <authorList>
            <person name="Xie S."/>
            <person name="Huang L."/>
            <person name="Zhang X."/>
        </authorList>
    </citation>
    <scope>NUCLEOTIDE SEQUENCE</scope>
    <source>
        <strain evidence="1">CRI 24-3</strain>
    </source>
</reference>
<evidence type="ECO:0000313" key="1">
    <source>
        <dbReference type="EMBL" id="UPK92729.1"/>
    </source>
</evidence>
<dbReference type="EMBL" id="CP090032">
    <property type="protein sequence ID" value="UPK92729.1"/>
    <property type="molecule type" value="Genomic_DNA"/>
</dbReference>
<sequence>MGPNSQASQHGDNDGTTSQPSQAQEQGLGRVAANDPGPQEPQPLKGMARIRAEIARDEEKRRQYLLRLEKMEPEERATYLESRGRNRYAERRRAARRADTVEIALTSYLTEDQCADLLRQPYYPPDGTTFLRSLNGYLDDMGGIRDFRRVLGQNTGNPKCFMLRSAELCKFALVDWRVPRQEHIRELGPSLALDRLYEAHVQELRQDDRLAQAREVARGHPQQYNLRLTQYWARRMLHEYEAAVEREEPLTDQTAPAVWANIVPKAPVWIDEIRRWGQDFGFVCYRSSEAERRPAVARDRWFSIFEDTDTPGCYDGSPNEFCGYRRGADMTIMRGYDLGEYMNALWQPSCAVHGLPSEAYPSAFRDHFKTIAKPNLDSPRMSRNTFLVLHDDCIFPDLDTHGVKLGEPLFPSAGAHDESGAALLTTYDLPHFFLWAYDANWEPPNRSEGQVPTTVQVEGCNCQGTVARGYGGADEDGYQGRVKVRVHSLFTWLYYARHVRDQVIDLKDIWRIAQDMPNHVWNCGTDRYDKSHPNALP</sequence>
<dbReference type="Proteomes" id="UP000830768">
    <property type="component" value="Chromosome 3"/>
</dbReference>
<name>A0ACD3YUT7_FUSSC</name>
<accession>A0ACD3YUT7</accession>
<protein>
    <submittedName>
        <fullName evidence="1">Uncharacterized protein</fullName>
    </submittedName>
</protein>
<keyword evidence="2" id="KW-1185">Reference proteome</keyword>
<proteinExistence type="predicted"/>
<evidence type="ECO:0000313" key="2">
    <source>
        <dbReference type="Proteomes" id="UP000830768"/>
    </source>
</evidence>